<evidence type="ECO:0008006" key="3">
    <source>
        <dbReference type="Google" id="ProtNLM"/>
    </source>
</evidence>
<dbReference type="AlphaFoldDB" id="A0A937XFD8"/>
<evidence type="ECO:0000313" key="1">
    <source>
        <dbReference type="EMBL" id="MBM3318883.1"/>
    </source>
</evidence>
<feature type="non-terminal residue" evidence="1">
    <location>
        <position position="98"/>
    </location>
</feature>
<dbReference type="EMBL" id="VGIY01000526">
    <property type="protein sequence ID" value="MBM3318883.1"/>
    <property type="molecule type" value="Genomic_DNA"/>
</dbReference>
<accession>A0A937XFD8</accession>
<comment type="caution">
    <text evidence="1">The sequence shown here is derived from an EMBL/GenBank/DDBJ whole genome shotgun (WGS) entry which is preliminary data.</text>
</comment>
<sequence length="98" mass="9807">MALPAAQGAAITLSARHGADFSLPVSRLAAPLPEGGWDSPLPGTLRITGTFGESRGGHLHSGIDLSTGGVTGVPVRALAAGSVVRLRAGAFGYGRALY</sequence>
<protein>
    <recommendedName>
        <fullName evidence="3">M23 family metallopeptidase</fullName>
    </recommendedName>
</protein>
<dbReference type="Gene3D" id="2.70.70.10">
    <property type="entry name" value="Glucose Permease (Domain IIA)"/>
    <property type="match status" value="1"/>
</dbReference>
<name>A0A937XFD8_UNCEI</name>
<gene>
    <name evidence="1" type="ORF">FJY75_13630</name>
</gene>
<dbReference type="SUPFAM" id="SSF51261">
    <property type="entry name" value="Duplicated hybrid motif"/>
    <property type="match status" value="1"/>
</dbReference>
<evidence type="ECO:0000313" key="2">
    <source>
        <dbReference type="Proteomes" id="UP000748308"/>
    </source>
</evidence>
<reference evidence="1" key="1">
    <citation type="submission" date="2019-03" db="EMBL/GenBank/DDBJ databases">
        <title>Lake Tanganyika Metagenome-Assembled Genomes (MAGs).</title>
        <authorList>
            <person name="Tran P."/>
        </authorList>
    </citation>
    <scope>NUCLEOTIDE SEQUENCE</scope>
    <source>
        <strain evidence="1">M_DeepCast_400m_m2_100</strain>
    </source>
</reference>
<proteinExistence type="predicted"/>
<dbReference type="InterPro" id="IPR011055">
    <property type="entry name" value="Dup_hybrid_motif"/>
</dbReference>
<dbReference type="Proteomes" id="UP000748308">
    <property type="component" value="Unassembled WGS sequence"/>
</dbReference>
<organism evidence="1 2">
    <name type="scientific">Eiseniibacteriota bacterium</name>
    <dbReference type="NCBI Taxonomy" id="2212470"/>
    <lineage>
        <taxon>Bacteria</taxon>
        <taxon>Candidatus Eiseniibacteriota</taxon>
    </lineage>
</organism>